<evidence type="ECO:0000313" key="4">
    <source>
        <dbReference type="EMBL" id="KAK3310200.1"/>
    </source>
</evidence>
<evidence type="ECO:0000256" key="1">
    <source>
        <dbReference type="SAM" id="MobiDB-lite"/>
    </source>
</evidence>
<evidence type="ECO:0000259" key="3">
    <source>
        <dbReference type="Pfam" id="PF24320"/>
    </source>
</evidence>
<comment type="caution">
    <text evidence="4">The sequence shown here is derived from an EMBL/GenBank/DDBJ whole genome shotgun (WGS) entry which is preliminary data.</text>
</comment>
<dbReference type="Proteomes" id="UP001273166">
    <property type="component" value="Unassembled WGS sequence"/>
</dbReference>
<feature type="compositionally biased region" description="Low complexity" evidence="1">
    <location>
        <begin position="430"/>
        <end position="448"/>
    </location>
</feature>
<protein>
    <recommendedName>
        <fullName evidence="3">DUF7492 domain-containing protein</fullName>
    </recommendedName>
</protein>
<dbReference type="AlphaFoldDB" id="A0AAJ0H299"/>
<dbReference type="EMBL" id="JAUDZG010000001">
    <property type="protein sequence ID" value="KAK3310200.1"/>
    <property type="molecule type" value="Genomic_DNA"/>
</dbReference>
<dbReference type="GeneID" id="87885383"/>
<reference evidence="4" key="2">
    <citation type="submission" date="2023-06" db="EMBL/GenBank/DDBJ databases">
        <authorList>
            <consortium name="Lawrence Berkeley National Laboratory"/>
            <person name="Mondo S.J."/>
            <person name="Hensen N."/>
            <person name="Bonometti L."/>
            <person name="Westerberg I."/>
            <person name="Brannstrom I.O."/>
            <person name="Guillou S."/>
            <person name="Cros-Aarteil S."/>
            <person name="Calhoun S."/>
            <person name="Haridas S."/>
            <person name="Kuo A."/>
            <person name="Pangilinan J."/>
            <person name="Riley R."/>
            <person name="Labutti K."/>
            <person name="Andreopoulos B."/>
            <person name="Lipzen A."/>
            <person name="Chen C."/>
            <person name="Yanf M."/>
            <person name="Daum C."/>
            <person name="Ng V."/>
            <person name="Clum A."/>
            <person name="Steindorff A."/>
            <person name="Ohm R."/>
            <person name="Martin F."/>
            <person name="Silar P."/>
            <person name="Natvig D."/>
            <person name="Lalanne C."/>
            <person name="Gautier V."/>
            <person name="Ament-Velasquez S.L."/>
            <person name="Kruys A."/>
            <person name="Hutchinson M.I."/>
            <person name="Powell A.J."/>
            <person name="Barry K."/>
            <person name="Miller A.N."/>
            <person name="Grigoriev I.V."/>
            <person name="Debuchy R."/>
            <person name="Gladieux P."/>
            <person name="Thoren M.H."/>
            <person name="Johannesson H."/>
        </authorList>
    </citation>
    <scope>NUCLEOTIDE SEQUENCE</scope>
    <source>
        <strain evidence="4">CBS 333.67</strain>
    </source>
</reference>
<reference evidence="4" key="1">
    <citation type="journal article" date="2023" name="Mol. Phylogenet. Evol.">
        <title>Genome-scale phylogeny and comparative genomics of the fungal order Sordariales.</title>
        <authorList>
            <person name="Hensen N."/>
            <person name="Bonometti L."/>
            <person name="Westerberg I."/>
            <person name="Brannstrom I.O."/>
            <person name="Guillou S."/>
            <person name="Cros-Aarteil S."/>
            <person name="Calhoun S."/>
            <person name="Haridas S."/>
            <person name="Kuo A."/>
            <person name="Mondo S."/>
            <person name="Pangilinan J."/>
            <person name="Riley R."/>
            <person name="LaButti K."/>
            <person name="Andreopoulos B."/>
            <person name="Lipzen A."/>
            <person name="Chen C."/>
            <person name="Yan M."/>
            <person name="Daum C."/>
            <person name="Ng V."/>
            <person name="Clum A."/>
            <person name="Steindorff A."/>
            <person name="Ohm R.A."/>
            <person name="Martin F."/>
            <person name="Silar P."/>
            <person name="Natvig D.O."/>
            <person name="Lalanne C."/>
            <person name="Gautier V."/>
            <person name="Ament-Velasquez S.L."/>
            <person name="Kruys A."/>
            <person name="Hutchinson M.I."/>
            <person name="Powell A.J."/>
            <person name="Barry K."/>
            <person name="Miller A.N."/>
            <person name="Grigoriev I.V."/>
            <person name="Debuchy R."/>
            <person name="Gladieux P."/>
            <person name="Hiltunen Thoren M."/>
            <person name="Johannesson H."/>
        </authorList>
    </citation>
    <scope>NUCLEOTIDE SEQUENCE</scope>
    <source>
        <strain evidence="4">CBS 333.67</strain>
    </source>
</reference>
<dbReference type="Pfam" id="PF24320">
    <property type="entry name" value="DUF7492"/>
    <property type="match status" value="1"/>
</dbReference>
<feature type="region of interest" description="Disordered" evidence="1">
    <location>
        <begin position="428"/>
        <end position="468"/>
    </location>
</feature>
<keyword evidence="2" id="KW-0732">Signal</keyword>
<evidence type="ECO:0000313" key="5">
    <source>
        <dbReference type="Proteomes" id="UP001273166"/>
    </source>
</evidence>
<evidence type="ECO:0000256" key="2">
    <source>
        <dbReference type="SAM" id="SignalP"/>
    </source>
</evidence>
<proteinExistence type="predicted"/>
<dbReference type="RefSeq" id="XP_062725980.1">
    <property type="nucleotide sequence ID" value="XM_062866554.1"/>
</dbReference>
<sequence>MKVRFARTHGVLATWLLFWVLSGTVTGHSWPERTVRIAPNGTLIGVPGFDRAHIDRASGPQDDYLIPPNGRPDGKIIHEDDKLVKPEKMKLTDSSYTAQFPMLQVAPGDFVAIQYAENGHVTIADKTTPLKPINRGTVYIYGTYQADLTNVNLMDVHLKWTADGRGGNGNGKLLATRNFDDGQCHEVVPADGDSEGISTYRRLHISETDSVLCQSDFQIPLDAEIGSILTVIWVWDWPDMNVAGVAVPPASYPDTGRPCPPGGNSSELCIHIPELYTGVVDYRIVDPCDESLGEVKGPTCGNRNGKFAVQYDIHQAATARGIPAQMANPFVVQVPQAGFNVTSATAASTDIPLHPLIGATATQFPLPSAILQAQLQFTSVPPTTSIGTTPPIPEPSPSSAGTDPELLFVTVSITAPQSSVTVTVTARAESSPAAGTGTTSSTRPTITGFLPRSRASRVRRRYQEEAMR</sequence>
<keyword evidence="5" id="KW-1185">Reference proteome</keyword>
<feature type="domain" description="DUF7492" evidence="3">
    <location>
        <begin position="25"/>
        <end position="243"/>
    </location>
</feature>
<feature type="region of interest" description="Disordered" evidence="1">
    <location>
        <begin position="382"/>
        <end position="402"/>
    </location>
</feature>
<feature type="chain" id="PRO_5042518774" description="DUF7492 domain-containing protein" evidence="2">
    <location>
        <begin position="28"/>
        <end position="468"/>
    </location>
</feature>
<organism evidence="4 5">
    <name type="scientific">Chaetomium strumarium</name>
    <dbReference type="NCBI Taxonomy" id="1170767"/>
    <lineage>
        <taxon>Eukaryota</taxon>
        <taxon>Fungi</taxon>
        <taxon>Dikarya</taxon>
        <taxon>Ascomycota</taxon>
        <taxon>Pezizomycotina</taxon>
        <taxon>Sordariomycetes</taxon>
        <taxon>Sordariomycetidae</taxon>
        <taxon>Sordariales</taxon>
        <taxon>Chaetomiaceae</taxon>
        <taxon>Chaetomium</taxon>
    </lineage>
</organism>
<feature type="signal peptide" evidence="2">
    <location>
        <begin position="1"/>
        <end position="27"/>
    </location>
</feature>
<accession>A0AAJ0H299</accession>
<gene>
    <name evidence="4" type="ORF">B0T15DRAFT_488886</name>
</gene>
<dbReference type="InterPro" id="IPR055915">
    <property type="entry name" value="DUF7492"/>
</dbReference>
<name>A0AAJ0H299_9PEZI</name>